<evidence type="ECO:0000313" key="2">
    <source>
        <dbReference type="Proteomes" id="UP000237000"/>
    </source>
</evidence>
<comment type="caution">
    <text evidence="1">The sequence shown here is derived from an EMBL/GenBank/DDBJ whole genome shotgun (WGS) entry which is preliminary data.</text>
</comment>
<feature type="non-terminal residue" evidence="1">
    <location>
        <position position="178"/>
    </location>
</feature>
<dbReference type="EMBL" id="JXTC01000396">
    <property type="protein sequence ID" value="PON57520.1"/>
    <property type="molecule type" value="Genomic_DNA"/>
</dbReference>
<gene>
    <name evidence="1" type="ORF">TorRG33x02_293580</name>
</gene>
<organism evidence="1 2">
    <name type="scientific">Trema orientale</name>
    <name type="common">Charcoal tree</name>
    <name type="synonym">Celtis orientalis</name>
    <dbReference type="NCBI Taxonomy" id="63057"/>
    <lineage>
        <taxon>Eukaryota</taxon>
        <taxon>Viridiplantae</taxon>
        <taxon>Streptophyta</taxon>
        <taxon>Embryophyta</taxon>
        <taxon>Tracheophyta</taxon>
        <taxon>Spermatophyta</taxon>
        <taxon>Magnoliopsida</taxon>
        <taxon>eudicotyledons</taxon>
        <taxon>Gunneridae</taxon>
        <taxon>Pentapetalae</taxon>
        <taxon>rosids</taxon>
        <taxon>fabids</taxon>
        <taxon>Rosales</taxon>
        <taxon>Cannabaceae</taxon>
        <taxon>Trema</taxon>
    </lineage>
</organism>
<evidence type="ECO:0000313" key="1">
    <source>
        <dbReference type="EMBL" id="PON57520.1"/>
    </source>
</evidence>
<evidence type="ECO:0008006" key="3">
    <source>
        <dbReference type="Google" id="ProtNLM"/>
    </source>
</evidence>
<reference evidence="2" key="1">
    <citation type="submission" date="2016-06" db="EMBL/GenBank/DDBJ databases">
        <title>Parallel loss of symbiosis genes in relatives of nitrogen-fixing non-legume Parasponia.</title>
        <authorList>
            <person name="Van Velzen R."/>
            <person name="Holmer R."/>
            <person name="Bu F."/>
            <person name="Rutten L."/>
            <person name="Van Zeijl A."/>
            <person name="Liu W."/>
            <person name="Santuari L."/>
            <person name="Cao Q."/>
            <person name="Sharma T."/>
            <person name="Shen D."/>
            <person name="Roswanjaya Y."/>
            <person name="Wardhani T."/>
            <person name="Kalhor M.S."/>
            <person name="Jansen J."/>
            <person name="Van den Hoogen J."/>
            <person name="Gungor B."/>
            <person name="Hartog M."/>
            <person name="Hontelez J."/>
            <person name="Verver J."/>
            <person name="Yang W.-C."/>
            <person name="Schijlen E."/>
            <person name="Repin R."/>
            <person name="Schilthuizen M."/>
            <person name="Schranz E."/>
            <person name="Heidstra R."/>
            <person name="Miyata K."/>
            <person name="Fedorova E."/>
            <person name="Kohlen W."/>
            <person name="Bisseling T."/>
            <person name="Smit S."/>
            <person name="Geurts R."/>
        </authorList>
    </citation>
    <scope>NUCLEOTIDE SEQUENCE [LARGE SCALE GENOMIC DNA]</scope>
    <source>
        <strain evidence="2">cv. RG33-2</strain>
    </source>
</reference>
<dbReference type="OrthoDB" id="1194532at2759"/>
<accession>A0A2P5C8W6</accession>
<dbReference type="AlphaFoldDB" id="A0A2P5C8W6"/>
<dbReference type="PANTHER" id="PTHR35317:SF8">
    <property type="entry name" value="CCHC-TYPE DOMAIN-CONTAINING PROTEIN"/>
    <property type="match status" value="1"/>
</dbReference>
<dbReference type="Pfam" id="PF14223">
    <property type="entry name" value="Retrotran_gag_2"/>
    <property type="match status" value="1"/>
</dbReference>
<sequence length="178" mass="20267">MSNPITVLLATEKLTGENFNKWKSNMNIVLVCENYKFVLTEECPEQPAANAARTVREAYEKWINANSKARCYLLAGMSEVLRTKHEPMETAFEIMESLQQMFGRPSNQSRHEAVKAIMNAKMKVSSSVREHVLKMISHINEAELHGATIDEATQVGMILETLSHDFLQFKSNYVMNKL</sequence>
<dbReference type="Proteomes" id="UP000237000">
    <property type="component" value="Unassembled WGS sequence"/>
</dbReference>
<proteinExistence type="predicted"/>
<keyword evidence="2" id="KW-1185">Reference proteome</keyword>
<name>A0A2P5C8W6_TREOI</name>
<dbReference type="InParanoid" id="A0A2P5C8W6"/>
<dbReference type="PANTHER" id="PTHR35317">
    <property type="entry name" value="OS04G0629600 PROTEIN"/>
    <property type="match status" value="1"/>
</dbReference>
<protein>
    <recommendedName>
        <fullName evidence="3">Gag/pol protein</fullName>
    </recommendedName>
</protein>